<organism evidence="1 2">
    <name type="scientific">Mumia zhuanghuii</name>
    <dbReference type="NCBI Taxonomy" id="2585211"/>
    <lineage>
        <taxon>Bacteria</taxon>
        <taxon>Bacillati</taxon>
        <taxon>Actinomycetota</taxon>
        <taxon>Actinomycetes</taxon>
        <taxon>Propionibacteriales</taxon>
        <taxon>Nocardioidaceae</taxon>
        <taxon>Mumia</taxon>
    </lineage>
</organism>
<dbReference type="AlphaFoldDB" id="A0A5Q6S480"/>
<dbReference type="OrthoDB" id="789445at2"/>
<accession>A0A5Q6S480</accession>
<comment type="caution">
    <text evidence="1">The sequence shown here is derived from an EMBL/GenBank/DDBJ whole genome shotgun (WGS) entry which is preliminary data.</text>
</comment>
<proteinExistence type="predicted"/>
<dbReference type="RefSeq" id="WP_149768173.1">
    <property type="nucleotide sequence ID" value="NZ_VDFQ02000001.1"/>
</dbReference>
<dbReference type="Proteomes" id="UP000307768">
    <property type="component" value="Unassembled WGS sequence"/>
</dbReference>
<name>A0A5Q6S480_9ACTN</name>
<sequence>MVNALIGPREPKPVRDGSCAQVHPATLPRRERLDALRVHTIDLATRVLEVDNGNLYATDFLVITMIQRTFGVIDALIDAVDTFNLHAAAPLLRLQLDTLFRAHYLATCGDSDELSMKVLAGTQFRHIKDSENKSLTDARLKDLAAATHPWAGTVYDKTSGWVHLSVNHMMTTIRAGEEGSVHIRVPLPRDLVPERLWLEILEAAIQATEEFFAWVEIWEANKGLPPGQVRDLTAR</sequence>
<dbReference type="EMBL" id="VDFQ02000001">
    <property type="protein sequence ID" value="KAA1424999.1"/>
    <property type="molecule type" value="Genomic_DNA"/>
</dbReference>
<protein>
    <submittedName>
        <fullName evidence="1">Uncharacterized protein</fullName>
    </submittedName>
</protein>
<evidence type="ECO:0000313" key="2">
    <source>
        <dbReference type="Proteomes" id="UP000307768"/>
    </source>
</evidence>
<reference evidence="1 2" key="1">
    <citation type="submission" date="2019-09" db="EMBL/GenBank/DDBJ databases">
        <title>Mumia zhuanghuii sp. nov. isolated from the intestinal contents of plateau pika (Ochotona curzoniae) in the Qinghai-Tibet plateau of China.</title>
        <authorList>
            <person name="Tian Z."/>
        </authorList>
    </citation>
    <scope>NUCLEOTIDE SEQUENCE [LARGE SCALE GENOMIC DNA]</scope>
    <source>
        <strain evidence="2">350</strain>
    </source>
</reference>
<gene>
    <name evidence="1" type="ORF">FE697_003645</name>
</gene>
<evidence type="ECO:0000313" key="1">
    <source>
        <dbReference type="EMBL" id="KAA1424999.1"/>
    </source>
</evidence>